<dbReference type="Proteomes" id="UP000186698">
    <property type="component" value="Chromosome 3L"/>
</dbReference>
<gene>
    <name evidence="9" type="primary">LOC121401250</name>
</gene>
<evidence type="ECO:0000256" key="3">
    <source>
        <dbReference type="ARBA" id="ARBA00022598"/>
    </source>
</evidence>
<dbReference type="PROSITE" id="PS51221">
    <property type="entry name" value="TTL"/>
    <property type="match status" value="1"/>
</dbReference>
<dbReference type="GO" id="GO:0007283">
    <property type="term" value="P:spermatogenesis"/>
    <property type="evidence" value="ECO:0000318"/>
    <property type="project" value="GO_Central"/>
</dbReference>
<evidence type="ECO:0000256" key="7">
    <source>
        <dbReference type="SAM" id="MobiDB-lite"/>
    </source>
</evidence>
<keyword evidence="2" id="KW-0963">Cytoplasm</keyword>
<dbReference type="GeneID" id="121401250"/>
<dbReference type="RefSeq" id="XP_041441521.1">
    <property type="nucleotide sequence ID" value="XM_041585587.1"/>
</dbReference>
<dbReference type="Gene3D" id="3.30.470.20">
    <property type="entry name" value="ATP-grasp fold, B domain"/>
    <property type="match status" value="1"/>
</dbReference>
<dbReference type="Pfam" id="PF03133">
    <property type="entry name" value="TTL"/>
    <property type="match status" value="1"/>
</dbReference>
<protein>
    <submittedName>
        <fullName evidence="9">Tubulin monoglycylase TTLL3-like</fullName>
    </submittedName>
</protein>
<evidence type="ECO:0000256" key="1">
    <source>
        <dbReference type="ARBA" id="ARBA00004611"/>
    </source>
</evidence>
<dbReference type="OrthoDB" id="202825at2759"/>
<dbReference type="GO" id="GO:0005930">
    <property type="term" value="C:axoneme"/>
    <property type="evidence" value="ECO:0000318"/>
    <property type="project" value="GO_Central"/>
</dbReference>
<evidence type="ECO:0000256" key="2">
    <source>
        <dbReference type="ARBA" id="ARBA00022490"/>
    </source>
</evidence>
<dbReference type="GO" id="GO:0035082">
    <property type="term" value="P:axoneme assembly"/>
    <property type="evidence" value="ECO:0000318"/>
    <property type="project" value="GO_Central"/>
</dbReference>
<comment type="subcellular location">
    <subcellularLocation>
        <location evidence="1">Cytoplasm</location>
        <location evidence="1">Cytoskeleton</location>
        <location evidence="1">Flagellum axoneme</location>
    </subcellularLocation>
</comment>
<dbReference type="SUPFAM" id="SSF56059">
    <property type="entry name" value="Glutathione synthetase ATP-binding domain-like"/>
    <property type="match status" value="1"/>
</dbReference>
<sequence>MYMFFLIQKPQDKLEPEEIQVDLKEPSENVTDAVCQQPQKSVDINVQQKEQKEQSKEEPLETQPGEVSGNTETDKKPNDSPLGKNCFSAIRKVIHHRRERAECRRRFKAQLEAAIEKKNIFWLQYNNPDLHRGLLRRGWMEKNSLTFNAGSSDTTFLDESGTYKHELKVWYNVQPNLIWGLRSLVKTSLNKDQMINNFKETRSFTTKIGLCKSLSELHWYADEDPHTFFPRCYYLVDEADRQAFTDDFRMTAARNILKWVLRNNGKTLQGEDVIPSQREKEENTAMCRSVANRRDHGDAVTVTEDVIEAALLACKMHLDILENKDIDNDLEPVSAAVAANWETFLCSYYQIIHHGAHIQNSEKYVEHCRSVLRKLEPVTPQLDIDGERNIWIIKPGAKARGQDIHCNDCLEDILDLVENNPALTMNMLWVAQKYIERPLLVHGTKVDLRQHFLITDWNPLTIWFYKDSFLRFSTRRFTLESLDTSIHLCNNSVQRNLSIARNCHPDVPGDKMWHSDRFKEYLRTIGKEHVWDSVIIPGMKKALIHAMQVSQGQSDYRKNSFDIFGADFMFGEDFQPWLLEINLKPDLFKYTAAMEKLVPFMYEDLLRVLIDHKNDPNCDVGAFELIYKKEEIAKPKHTRKSLLVKGCSIKKPAG</sequence>
<feature type="region of interest" description="Disordered" evidence="7">
    <location>
        <begin position="23"/>
        <end position="84"/>
    </location>
</feature>
<dbReference type="InterPro" id="IPR051437">
    <property type="entry name" value="TTLL_monoglycylase"/>
</dbReference>
<feature type="compositionally biased region" description="Polar residues" evidence="7">
    <location>
        <begin position="28"/>
        <end position="46"/>
    </location>
</feature>
<dbReference type="PANTHER" id="PTHR45870:SF7">
    <property type="entry name" value="TUBULIN MONOGLYCYLASE TTLL3-LIKE ISOFORM X2"/>
    <property type="match status" value="1"/>
</dbReference>
<feature type="compositionally biased region" description="Basic and acidic residues" evidence="7">
    <location>
        <begin position="49"/>
        <end position="59"/>
    </location>
</feature>
<evidence type="ECO:0000313" key="8">
    <source>
        <dbReference type="Proteomes" id="UP000186698"/>
    </source>
</evidence>
<keyword evidence="8" id="KW-1185">Reference proteome</keyword>
<accession>A0A8J1MJF1</accession>
<name>A0A8J1MJF1_XENLA</name>
<evidence type="ECO:0000313" key="9">
    <source>
        <dbReference type="RefSeq" id="XP_041441521.1"/>
    </source>
</evidence>
<proteinExistence type="predicted"/>
<dbReference type="InterPro" id="IPR004344">
    <property type="entry name" value="TTL/TTLL_fam"/>
</dbReference>
<dbReference type="GO" id="GO:0005524">
    <property type="term" value="F:ATP binding"/>
    <property type="evidence" value="ECO:0007669"/>
    <property type="project" value="UniProtKB-KW"/>
</dbReference>
<keyword evidence="4" id="KW-0547">Nucleotide-binding</keyword>
<reference evidence="9" key="1">
    <citation type="submission" date="2025-08" db="UniProtKB">
        <authorList>
            <consortium name="RefSeq"/>
        </authorList>
    </citation>
    <scope>IDENTIFICATION</scope>
    <source>
        <strain evidence="9">J_2021</strain>
        <tissue evidence="9">Erythrocytes</tissue>
    </source>
</reference>
<evidence type="ECO:0000256" key="5">
    <source>
        <dbReference type="ARBA" id="ARBA00022840"/>
    </source>
</evidence>
<keyword evidence="5" id="KW-0067">ATP-binding</keyword>
<dbReference type="PANTHER" id="PTHR45870">
    <property type="entry name" value="TUBULIN MONOGLYCYLASE TTLL3"/>
    <property type="match status" value="1"/>
</dbReference>
<evidence type="ECO:0000256" key="6">
    <source>
        <dbReference type="ARBA" id="ARBA00048944"/>
    </source>
</evidence>
<dbReference type="GO" id="GO:0036126">
    <property type="term" value="C:sperm flagellum"/>
    <property type="evidence" value="ECO:0000318"/>
    <property type="project" value="GO_Central"/>
</dbReference>
<dbReference type="KEGG" id="xla:121401250"/>
<organism evidence="8 9">
    <name type="scientific">Xenopus laevis</name>
    <name type="common">African clawed frog</name>
    <dbReference type="NCBI Taxonomy" id="8355"/>
    <lineage>
        <taxon>Eukaryota</taxon>
        <taxon>Metazoa</taxon>
        <taxon>Chordata</taxon>
        <taxon>Craniata</taxon>
        <taxon>Vertebrata</taxon>
        <taxon>Euteleostomi</taxon>
        <taxon>Amphibia</taxon>
        <taxon>Batrachia</taxon>
        <taxon>Anura</taxon>
        <taxon>Pipoidea</taxon>
        <taxon>Pipidae</taxon>
        <taxon>Xenopodinae</taxon>
        <taxon>Xenopus</taxon>
        <taxon>Xenopus</taxon>
    </lineage>
</organism>
<dbReference type="GO" id="GO:0030317">
    <property type="term" value="P:flagellated sperm motility"/>
    <property type="evidence" value="ECO:0000318"/>
    <property type="project" value="GO_Central"/>
</dbReference>
<evidence type="ECO:0000256" key="4">
    <source>
        <dbReference type="ARBA" id="ARBA00022741"/>
    </source>
</evidence>
<dbReference type="GO" id="GO:0070736">
    <property type="term" value="F:protein-glycine ligase activity, initiating"/>
    <property type="evidence" value="ECO:0000318"/>
    <property type="project" value="GO_Central"/>
</dbReference>
<dbReference type="GO" id="GO:0015630">
    <property type="term" value="C:microtubule cytoskeleton"/>
    <property type="evidence" value="ECO:0000318"/>
    <property type="project" value="GO_Central"/>
</dbReference>
<dbReference type="AlphaFoldDB" id="A0A8J1MJF1"/>
<comment type="catalytic activity">
    <reaction evidence="6">
        <text>L-glutamyl-[protein] + glycine + ATP = glycyl-L-glutamyl-[protein] + ADP + phosphate + H(+)</text>
        <dbReference type="Rhea" id="RHEA:67180"/>
        <dbReference type="Rhea" id="RHEA-COMP:10208"/>
        <dbReference type="Rhea" id="RHEA-COMP:17207"/>
        <dbReference type="ChEBI" id="CHEBI:15378"/>
        <dbReference type="ChEBI" id="CHEBI:29973"/>
        <dbReference type="ChEBI" id="CHEBI:30616"/>
        <dbReference type="ChEBI" id="CHEBI:43474"/>
        <dbReference type="ChEBI" id="CHEBI:57305"/>
        <dbReference type="ChEBI" id="CHEBI:167890"/>
        <dbReference type="ChEBI" id="CHEBI:456216"/>
    </reaction>
    <physiologicalReaction direction="left-to-right" evidence="6">
        <dbReference type="Rhea" id="RHEA:67181"/>
    </physiologicalReaction>
</comment>
<keyword evidence="3" id="KW-0436">Ligase</keyword>